<evidence type="ECO:0000256" key="1">
    <source>
        <dbReference type="ARBA" id="ARBA00022801"/>
    </source>
</evidence>
<dbReference type="PANTHER" id="PTHR30404">
    <property type="entry name" value="N-ACETYLMURAMOYL-L-ALANINE AMIDASE"/>
    <property type="match status" value="1"/>
</dbReference>
<dbReference type="Proteomes" id="UP000621436">
    <property type="component" value="Unassembled WGS sequence"/>
</dbReference>
<feature type="domain" description="MurNAc-LAA" evidence="3">
    <location>
        <begin position="625"/>
        <end position="736"/>
    </location>
</feature>
<sequence>MNQKKLSFFLLVLTFAMILLFSQNILAETPDIYYHGEEITEDLNPEVIEDTYLVDARALANHLDLELEWVESLKSINLSREEKDLRMMIDHPYIQTGNSTQRTEVGARLIDETSYIPLNDVVRAFGYLTNYEDNGDFYIFRPETKVYEAYWSDDERMIFLDMDEITPYRIAPTDDPKKMKIEVDKAALSDDFLDNVSNENFNLRVRENEVESRLEIIITSLHPIPYRRDGGIEEDGSNLVVTFNPRLVNIDWRDDDFLEIEANSAMERPEIFFLEDPRRMIIDIPDLMLSEVDLDIDENEYVKDIRLSQFSEDPVVLRVVLELTDDAHLGIDESVDDDKLVFRPTEQTIVSDLAYEPGMISFVTNNEINPGIFTLPDPDRLVINMLHTSRSEDFPDKIEVDNSTMKEIRSSRFDRETVRLVAELYENSGYEWEVEEREDGKFYHTVKLENRLREIYLTEQKNFQNLHVDFTGNVDYEVRKFSHPHRIAIDIKSLDREDIDDFELPEPEGMVEEVRKGIFESGGEEFIRVVFELNDFYNYQVLSGEVDSEIMVSLAKEQLDDTSTIIVLDPGHGGFDAGAIGPTGLTEKEVALAISLKAAEILENNDHQVILTRDDDTFVTLNDRVDIANNSDAGLFVSVHSNAAHRNSVGGIETYHAPNRRSDSYMLANIMQRSMLDHLGLTDRGVKSDNFYVIRNTEMPAVLLEIGFLSNREEEELLRDSSFREEAAQSIAEGIEEYLNQIHSGEEE</sequence>
<feature type="signal peptide" evidence="2">
    <location>
        <begin position="1"/>
        <end position="27"/>
    </location>
</feature>
<evidence type="ECO:0000313" key="5">
    <source>
        <dbReference type="Proteomes" id="UP000621436"/>
    </source>
</evidence>
<reference evidence="4" key="1">
    <citation type="submission" date="2020-11" db="EMBL/GenBank/DDBJ databases">
        <title>Halonatronomonas betainensis gen. nov., sp. nov. a novel haloalkaliphilic representative of the family Halanaerobiacae capable of betaine degradation.</title>
        <authorList>
            <person name="Boltyanskaya Y."/>
            <person name="Kevbrin V."/>
            <person name="Detkova E."/>
            <person name="Grouzdev D.S."/>
            <person name="Koziaeva V."/>
            <person name="Zhilina T."/>
        </authorList>
    </citation>
    <scope>NUCLEOTIDE SEQUENCE</scope>
    <source>
        <strain evidence="4">Z-7014</strain>
    </source>
</reference>
<dbReference type="SUPFAM" id="SSF53187">
    <property type="entry name" value="Zn-dependent exopeptidases"/>
    <property type="match status" value="1"/>
</dbReference>
<feature type="chain" id="PRO_5037505032" evidence="2">
    <location>
        <begin position="28"/>
        <end position="748"/>
    </location>
</feature>
<accession>A0A931F5E2</accession>
<keyword evidence="5" id="KW-1185">Reference proteome</keyword>
<dbReference type="Gene3D" id="3.40.630.40">
    <property type="entry name" value="Zn-dependent exopeptidases"/>
    <property type="match status" value="1"/>
</dbReference>
<evidence type="ECO:0000256" key="2">
    <source>
        <dbReference type="SAM" id="SignalP"/>
    </source>
</evidence>
<dbReference type="PANTHER" id="PTHR30404:SF0">
    <property type="entry name" value="N-ACETYLMURAMOYL-L-ALANINE AMIDASE AMIC"/>
    <property type="match status" value="1"/>
</dbReference>
<dbReference type="Gene3D" id="2.60.40.3500">
    <property type="match status" value="2"/>
</dbReference>
<dbReference type="GO" id="GO:0009253">
    <property type="term" value="P:peptidoglycan catabolic process"/>
    <property type="evidence" value="ECO:0007669"/>
    <property type="project" value="InterPro"/>
</dbReference>
<gene>
    <name evidence="4" type="ORF">I0Q91_01740</name>
</gene>
<dbReference type="GO" id="GO:0030288">
    <property type="term" value="C:outer membrane-bounded periplasmic space"/>
    <property type="evidence" value="ECO:0007669"/>
    <property type="project" value="TreeGrafter"/>
</dbReference>
<dbReference type="Pfam" id="PF01520">
    <property type="entry name" value="Amidase_3"/>
    <property type="match status" value="1"/>
</dbReference>
<dbReference type="InterPro" id="IPR050695">
    <property type="entry name" value="N-acetylmuramoyl_amidase_3"/>
</dbReference>
<dbReference type="SMART" id="SM00646">
    <property type="entry name" value="Ami_3"/>
    <property type="match status" value="1"/>
</dbReference>
<comment type="caution">
    <text evidence="4">The sequence shown here is derived from an EMBL/GenBank/DDBJ whole genome shotgun (WGS) entry which is preliminary data.</text>
</comment>
<keyword evidence="1" id="KW-0378">Hydrolase</keyword>
<protein>
    <submittedName>
        <fullName evidence="4">N-acetylmuramoyl-L-alanine amidase</fullName>
    </submittedName>
</protein>
<evidence type="ECO:0000259" key="3">
    <source>
        <dbReference type="SMART" id="SM00646"/>
    </source>
</evidence>
<dbReference type="RefSeq" id="WP_270452465.1">
    <property type="nucleotide sequence ID" value="NZ_JADPIE010000001.1"/>
</dbReference>
<dbReference type="EMBL" id="JADPIE010000001">
    <property type="protein sequence ID" value="MBF8435790.1"/>
    <property type="molecule type" value="Genomic_DNA"/>
</dbReference>
<evidence type="ECO:0000313" key="4">
    <source>
        <dbReference type="EMBL" id="MBF8435790.1"/>
    </source>
</evidence>
<dbReference type="Gene3D" id="3.30.457.10">
    <property type="entry name" value="Copper amine oxidase-like, N-terminal domain"/>
    <property type="match status" value="1"/>
</dbReference>
<dbReference type="Pfam" id="PF11741">
    <property type="entry name" value="AMIN"/>
    <property type="match status" value="2"/>
</dbReference>
<dbReference type="InterPro" id="IPR036582">
    <property type="entry name" value="Mao_N_sf"/>
</dbReference>
<dbReference type="Pfam" id="PF07833">
    <property type="entry name" value="Cu_amine_oxidN1"/>
    <property type="match status" value="1"/>
</dbReference>
<keyword evidence="2" id="KW-0732">Signal</keyword>
<organism evidence="4 5">
    <name type="scientific">Halonatronomonas betaini</name>
    <dbReference type="NCBI Taxonomy" id="2778430"/>
    <lineage>
        <taxon>Bacteria</taxon>
        <taxon>Bacillati</taxon>
        <taxon>Bacillota</taxon>
        <taxon>Clostridia</taxon>
        <taxon>Halanaerobiales</taxon>
        <taxon>Halarsenatibacteraceae</taxon>
        <taxon>Halonatronomonas</taxon>
    </lineage>
</organism>
<dbReference type="SUPFAM" id="SSF55383">
    <property type="entry name" value="Copper amine oxidase, domain N"/>
    <property type="match status" value="1"/>
</dbReference>
<dbReference type="CDD" id="cd02696">
    <property type="entry name" value="MurNAc-LAA"/>
    <property type="match status" value="1"/>
</dbReference>
<name>A0A931F5E2_9FIRM</name>
<dbReference type="InterPro" id="IPR021731">
    <property type="entry name" value="AMIN_dom"/>
</dbReference>
<dbReference type="GO" id="GO:0008745">
    <property type="term" value="F:N-acetylmuramoyl-L-alanine amidase activity"/>
    <property type="evidence" value="ECO:0007669"/>
    <property type="project" value="InterPro"/>
</dbReference>
<dbReference type="InterPro" id="IPR002508">
    <property type="entry name" value="MurNAc-LAA_cat"/>
</dbReference>
<proteinExistence type="predicted"/>
<dbReference type="AlphaFoldDB" id="A0A931F5E2"/>
<dbReference type="InterPro" id="IPR012854">
    <property type="entry name" value="Cu_amine_oxidase-like_N"/>
</dbReference>